<dbReference type="EMBL" id="CAKLPZ010000001">
    <property type="protein sequence ID" value="CAH1000512.1"/>
    <property type="molecule type" value="Genomic_DNA"/>
</dbReference>
<evidence type="ECO:0000313" key="3">
    <source>
        <dbReference type="Proteomes" id="UP000837803"/>
    </source>
</evidence>
<dbReference type="PROSITE" id="PS51186">
    <property type="entry name" value="GNAT"/>
    <property type="match status" value="1"/>
</dbReference>
<dbReference type="Proteomes" id="UP000837803">
    <property type="component" value="Unassembled WGS sequence"/>
</dbReference>
<evidence type="ECO:0000259" key="1">
    <source>
        <dbReference type="PROSITE" id="PS51186"/>
    </source>
</evidence>
<protein>
    <recommendedName>
        <fullName evidence="1">N-acetyltransferase domain-containing protein</fullName>
    </recommendedName>
</protein>
<reference evidence="2" key="1">
    <citation type="submission" date="2021-12" db="EMBL/GenBank/DDBJ databases">
        <authorList>
            <person name="Rodrigo-Torres L."/>
            <person name="Arahal R. D."/>
            <person name="Lucena T."/>
        </authorList>
    </citation>
    <scope>NUCLEOTIDE SEQUENCE</scope>
    <source>
        <strain evidence="2">CECT 8419</strain>
    </source>
</reference>
<organism evidence="2 3">
    <name type="scientific">Neolewinella maritima</name>
    <dbReference type="NCBI Taxonomy" id="1383882"/>
    <lineage>
        <taxon>Bacteria</taxon>
        <taxon>Pseudomonadati</taxon>
        <taxon>Bacteroidota</taxon>
        <taxon>Saprospiria</taxon>
        <taxon>Saprospirales</taxon>
        <taxon>Lewinellaceae</taxon>
        <taxon>Neolewinella</taxon>
    </lineage>
</organism>
<dbReference type="RefSeq" id="WP_238750562.1">
    <property type="nucleotide sequence ID" value="NZ_CAKLPZ010000001.1"/>
</dbReference>
<keyword evidence="3" id="KW-1185">Reference proteome</keyword>
<sequence>MIELFQPTRDELGKLLTDSTILGSYSVVDSALPPRVVLDAARRLPPGEDRQYRWTAPYLIVVENNIVGSIGGKGILEIEDEVELGYNVARAYRRRGIATRAIGLVRDLARREGIWPLAHVEPTNVASRRALQYNGFIMESIVRLPDSLDLERWRLPDQYQPPLEGLDLSL</sequence>
<name>A0ABM9B0F7_9BACT</name>
<dbReference type="SUPFAM" id="SSF55729">
    <property type="entry name" value="Acyl-CoA N-acyltransferases (Nat)"/>
    <property type="match status" value="1"/>
</dbReference>
<dbReference type="Pfam" id="PF00583">
    <property type="entry name" value="Acetyltransf_1"/>
    <property type="match status" value="1"/>
</dbReference>
<gene>
    <name evidence="2" type="ORF">LEM8419_01665</name>
</gene>
<dbReference type="InterPro" id="IPR000182">
    <property type="entry name" value="GNAT_dom"/>
</dbReference>
<proteinExistence type="predicted"/>
<dbReference type="Gene3D" id="3.40.630.30">
    <property type="match status" value="1"/>
</dbReference>
<accession>A0ABM9B0F7</accession>
<comment type="caution">
    <text evidence="2">The sequence shown here is derived from an EMBL/GenBank/DDBJ whole genome shotgun (WGS) entry which is preliminary data.</text>
</comment>
<dbReference type="CDD" id="cd04301">
    <property type="entry name" value="NAT_SF"/>
    <property type="match status" value="1"/>
</dbReference>
<evidence type="ECO:0000313" key="2">
    <source>
        <dbReference type="EMBL" id="CAH1000512.1"/>
    </source>
</evidence>
<dbReference type="InterPro" id="IPR016181">
    <property type="entry name" value="Acyl_CoA_acyltransferase"/>
</dbReference>
<feature type="domain" description="N-acetyltransferase" evidence="1">
    <location>
        <begin position="11"/>
        <end position="157"/>
    </location>
</feature>